<dbReference type="SMART" id="SM00953">
    <property type="entry name" value="RES"/>
    <property type="match status" value="1"/>
</dbReference>
<feature type="region of interest" description="Disordered" evidence="1">
    <location>
        <begin position="1"/>
        <end position="28"/>
    </location>
</feature>
<feature type="compositionally biased region" description="Polar residues" evidence="1">
    <location>
        <begin position="14"/>
        <end position="24"/>
    </location>
</feature>
<evidence type="ECO:0000313" key="3">
    <source>
        <dbReference type="EMBL" id="MDG3016563.1"/>
    </source>
</evidence>
<comment type="caution">
    <text evidence="3">The sequence shown here is derived from an EMBL/GenBank/DDBJ whole genome shotgun (WGS) entry which is preliminary data.</text>
</comment>
<dbReference type="AlphaFoldDB" id="A0A9X4M7A1"/>
<dbReference type="EMBL" id="JANRHA010000015">
    <property type="protein sequence ID" value="MDG3016563.1"/>
    <property type="molecule type" value="Genomic_DNA"/>
</dbReference>
<proteinExistence type="predicted"/>
<evidence type="ECO:0000259" key="2">
    <source>
        <dbReference type="SMART" id="SM00953"/>
    </source>
</evidence>
<dbReference type="Proteomes" id="UP001152755">
    <property type="component" value="Unassembled WGS sequence"/>
</dbReference>
<organism evidence="3 4">
    <name type="scientific">Speluncibacter jeojiensis</name>
    <dbReference type="NCBI Taxonomy" id="2710754"/>
    <lineage>
        <taxon>Bacteria</taxon>
        <taxon>Bacillati</taxon>
        <taxon>Actinomycetota</taxon>
        <taxon>Actinomycetes</taxon>
        <taxon>Mycobacteriales</taxon>
        <taxon>Speluncibacteraceae</taxon>
        <taxon>Speluncibacter</taxon>
    </lineage>
</organism>
<protein>
    <submittedName>
        <fullName evidence="3">RES family NAD+ phosphorylase</fullName>
    </submittedName>
</protein>
<dbReference type="Pfam" id="PF08808">
    <property type="entry name" value="RES"/>
    <property type="match status" value="1"/>
</dbReference>
<evidence type="ECO:0000256" key="1">
    <source>
        <dbReference type="SAM" id="MobiDB-lite"/>
    </source>
</evidence>
<dbReference type="InterPro" id="IPR014914">
    <property type="entry name" value="RES_dom"/>
</dbReference>
<gene>
    <name evidence="3" type="ORF">NVS88_18565</name>
</gene>
<sequence>MPEEHPAHKGASPFSITDTAQGRTASRPYQLRRAFNPGLRPGSRFAFFGTPPIPVLYGAETEEAAICETLLHDVPNAGGVLHHRDYADKVAARLILRRDLRLASFLGTGLRAFGVGASALTDTPASTYRQTVAWAQAAHAAGFDGAAWMSRRCNSDRAYVLFGDRVVPGDLEQDPGFGRIFGTGLDLDRLIDWCATVRVDVMPPI</sequence>
<accession>A0A9X4M7A1</accession>
<evidence type="ECO:0000313" key="4">
    <source>
        <dbReference type="Proteomes" id="UP001152755"/>
    </source>
</evidence>
<feature type="domain" description="RES" evidence="2">
    <location>
        <begin position="35"/>
        <end position="174"/>
    </location>
</feature>
<reference evidence="3" key="1">
    <citation type="submission" date="2022-08" db="EMBL/GenBank/DDBJ databases">
        <title>Genome analysis of Corynebacteriales strain.</title>
        <authorList>
            <person name="Lee S.D."/>
        </authorList>
    </citation>
    <scope>NUCLEOTIDE SEQUENCE</scope>
    <source>
        <strain evidence="3">D3-21</strain>
    </source>
</reference>
<keyword evidence="4" id="KW-1185">Reference proteome</keyword>
<name>A0A9X4M7A1_9ACTN</name>